<dbReference type="InterPro" id="IPR034015">
    <property type="entry name" value="M1_LTA4H"/>
</dbReference>
<dbReference type="Proteomes" id="UP000310066">
    <property type="component" value="Unassembled WGS sequence"/>
</dbReference>
<dbReference type="OrthoDB" id="79562at2759"/>
<dbReference type="InterPro" id="IPR001930">
    <property type="entry name" value="Peptidase_M1"/>
</dbReference>
<evidence type="ECO:0000256" key="9">
    <source>
        <dbReference type="ARBA" id="ARBA00023049"/>
    </source>
</evidence>
<dbReference type="GO" id="GO:0008237">
    <property type="term" value="F:metallopeptidase activity"/>
    <property type="evidence" value="ECO:0007669"/>
    <property type="project" value="UniProtKB-KW"/>
</dbReference>
<reference evidence="14 15" key="1">
    <citation type="submission" date="2017-03" db="EMBL/GenBank/DDBJ databases">
        <title>Genomes of endolithic fungi from Antarctica.</title>
        <authorList>
            <person name="Coleine C."/>
            <person name="Masonjones S."/>
            <person name="Stajich J.E."/>
        </authorList>
    </citation>
    <scope>NUCLEOTIDE SEQUENCE [LARGE SCALE GENOMIC DNA]</scope>
    <source>
        <strain evidence="14 15">CCFEE 5311</strain>
    </source>
</reference>
<dbReference type="SUPFAM" id="SSF48371">
    <property type="entry name" value="ARM repeat"/>
    <property type="match status" value="1"/>
</dbReference>
<comment type="similarity">
    <text evidence="3">Belongs to the peptidase M1 family.</text>
</comment>
<dbReference type="FunFam" id="3.30.2010.30:FF:000001">
    <property type="entry name" value="Leukotriene A(4) hydrolase"/>
    <property type="match status" value="1"/>
</dbReference>
<keyword evidence="8 12" id="KW-0862">Zinc</keyword>
<dbReference type="GO" id="GO:0006508">
    <property type="term" value="P:proteolysis"/>
    <property type="evidence" value="ECO:0007669"/>
    <property type="project" value="UniProtKB-KW"/>
</dbReference>
<sequence length="421" mass="48255">MPSYLFALASGDIASASIGPRSTVWTGPEELTASQWEFEEDTEAYIQAAEKIVYPYAWTTYNVLVLPPSFPYGGMENPVYTFATPTVVSGDRQNVDVIAHELSHSWSGNLVSNASWEHFWLNEGWTEYLERRIIAAVHGSDQYRDFSAIIGWKALEDSIAQFGEDHNFTKLIPDLKGKDPDDAFSSVPYEKGFVFLHHFEKLLGIDKWDKFIPHYFTTFKQDSVDSYEFKATLLDFFANDADAAKKLQKVDWDTWFYAPGFPPKPDFDTTLADQCYALADKWQALAENHKKSDFKPSAKDIESWTANQSVVLLERLQSLPNHPITPELISLMGSAYGYESSKNVELVSRFYTLGLMSRAESVYKPTAELLGKVGRMKFVRPLYRQLIMRDRKLAERTFEKNRDFYHPICRGMVEKLFEKHA</sequence>
<evidence type="ECO:0000256" key="7">
    <source>
        <dbReference type="ARBA" id="ARBA00022801"/>
    </source>
</evidence>
<protein>
    <submittedName>
        <fullName evidence="14">Leukotriene A-4 hydrolase</fullName>
    </submittedName>
</protein>
<dbReference type="GO" id="GO:0008270">
    <property type="term" value="F:zinc ion binding"/>
    <property type="evidence" value="ECO:0007669"/>
    <property type="project" value="InterPro"/>
</dbReference>
<organism evidence="14 15">
    <name type="scientific">Friedmanniomyces endolithicus</name>
    <dbReference type="NCBI Taxonomy" id="329885"/>
    <lineage>
        <taxon>Eukaryota</taxon>
        <taxon>Fungi</taxon>
        <taxon>Dikarya</taxon>
        <taxon>Ascomycota</taxon>
        <taxon>Pezizomycotina</taxon>
        <taxon>Dothideomycetes</taxon>
        <taxon>Dothideomycetidae</taxon>
        <taxon>Mycosphaerellales</taxon>
        <taxon>Teratosphaeriaceae</taxon>
        <taxon>Friedmanniomyces</taxon>
    </lineage>
</organism>
<name>A0A4U0VEW1_9PEZI</name>
<dbReference type="PANTHER" id="PTHR45726:SF3">
    <property type="entry name" value="LEUKOTRIENE A-4 HYDROLASE"/>
    <property type="match status" value="1"/>
</dbReference>
<evidence type="ECO:0000256" key="10">
    <source>
        <dbReference type="ARBA" id="ARBA00023242"/>
    </source>
</evidence>
<dbReference type="InterPro" id="IPR049980">
    <property type="entry name" value="LTA4H_cat"/>
</dbReference>
<dbReference type="SMART" id="SM01263">
    <property type="entry name" value="Leuk-A4-hydro_C"/>
    <property type="match status" value="1"/>
</dbReference>
<keyword evidence="10" id="KW-0539">Nucleus</keyword>
<evidence type="ECO:0000256" key="1">
    <source>
        <dbReference type="ARBA" id="ARBA00004123"/>
    </source>
</evidence>
<evidence type="ECO:0000256" key="3">
    <source>
        <dbReference type="ARBA" id="ARBA00010136"/>
    </source>
</evidence>
<keyword evidence="7 14" id="KW-0378">Hydrolase</keyword>
<evidence type="ECO:0000256" key="11">
    <source>
        <dbReference type="PIRSR" id="PIRSR634015-1"/>
    </source>
</evidence>
<comment type="cofactor">
    <cofactor evidence="12">
        <name>Zn(2+)</name>
        <dbReference type="ChEBI" id="CHEBI:29105"/>
    </cofactor>
    <text evidence="12">Binds 1 zinc ion per subunit.</text>
</comment>
<dbReference type="InterPro" id="IPR015211">
    <property type="entry name" value="Peptidase_M1_C"/>
</dbReference>
<dbReference type="Gene3D" id="1.25.40.320">
    <property type="entry name" value="Peptidase M1, leukotriene A4 hydrolase/aminopeptidase C-terminal domain"/>
    <property type="match status" value="1"/>
</dbReference>
<evidence type="ECO:0000256" key="12">
    <source>
        <dbReference type="PIRSR" id="PIRSR634015-3"/>
    </source>
</evidence>
<accession>A0A4U0VEW1</accession>
<dbReference type="PANTHER" id="PTHR45726">
    <property type="entry name" value="LEUKOTRIENE A-4 HYDROLASE"/>
    <property type="match status" value="1"/>
</dbReference>
<dbReference type="GO" id="GO:0005829">
    <property type="term" value="C:cytosol"/>
    <property type="evidence" value="ECO:0007669"/>
    <property type="project" value="TreeGrafter"/>
</dbReference>
<dbReference type="GO" id="GO:0004301">
    <property type="term" value="F:epoxide hydrolase activity"/>
    <property type="evidence" value="ECO:0007669"/>
    <property type="project" value="TreeGrafter"/>
</dbReference>
<dbReference type="STRING" id="329885.A0A4U0VEW1"/>
<dbReference type="SUPFAM" id="SSF55486">
    <property type="entry name" value="Metalloproteases ('zincins'), catalytic domain"/>
    <property type="match status" value="1"/>
</dbReference>
<evidence type="ECO:0000256" key="8">
    <source>
        <dbReference type="ARBA" id="ARBA00022833"/>
    </source>
</evidence>
<dbReference type="GO" id="GO:0004177">
    <property type="term" value="F:aminopeptidase activity"/>
    <property type="evidence" value="ECO:0007669"/>
    <property type="project" value="TreeGrafter"/>
</dbReference>
<dbReference type="InterPro" id="IPR016024">
    <property type="entry name" value="ARM-type_fold"/>
</dbReference>
<comment type="caution">
    <text evidence="14">The sequence shown here is derived from an EMBL/GenBank/DDBJ whole genome shotgun (WGS) entry which is preliminary data.</text>
</comment>
<dbReference type="FunFam" id="1.10.390.10:FF:000009">
    <property type="entry name" value="Leukotriene A(4) hydrolase"/>
    <property type="match status" value="1"/>
</dbReference>
<dbReference type="Gene3D" id="3.30.2010.30">
    <property type="match status" value="1"/>
</dbReference>
<feature type="binding site" evidence="12">
    <location>
        <position position="123"/>
    </location>
    <ligand>
        <name>Zn(2+)</name>
        <dbReference type="ChEBI" id="CHEBI:29105"/>
        <note>catalytic</note>
    </ligand>
</feature>
<dbReference type="CDD" id="cd09599">
    <property type="entry name" value="M1_LTA4H"/>
    <property type="match status" value="1"/>
</dbReference>
<evidence type="ECO:0000256" key="6">
    <source>
        <dbReference type="ARBA" id="ARBA00022723"/>
    </source>
</evidence>
<evidence type="ECO:0000313" key="15">
    <source>
        <dbReference type="Proteomes" id="UP000310066"/>
    </source>
</evidence>
<dbReference type="FunFam" id="1.25.40.320:FF:000001">
    <property type="entry name" value="Leukotriene A(4) hydrolase"/>
    <property type="match status" value="1"/>
</dbReference>
<feature type="binding site" evidence="12">
    <location>
        <position position="104"/>
    </location>
    <ligand>
        <name>Zn(2+)</name>
        <dbReference type="ChEBI" id="CHEBI:29105"/>
        <note>catalytic</note>
    </ligand>
</feature>
<feature type="active site" description="Proton acceptor" evidence="11">
    <location>
        <position position="101"/>
    </location>
</feature>
<dbReference type="Gene3D" id="1.10.390.10">
    <property type="entry name" value="Neutral Protease Domain 2"/>
    <property type="match status" value="1"/>
</dbReference>
<keyword evidence="9" id="KW-0482">Metalloprotease</keyword>
<evidence type="ECO:0000256" key="2">
    <source>
        <dbReference type="ARBA" id="ARBA00004496"/>
    </source>
</evidence>
<dbReference type="Pfam" id="PF01433">
    <property type="entry name" value="Peptidase_M1"/>
    <property type="match status" value="1"/>
</dbReference>
<evidence type="ECO:0000256" key="5">
    <source>
        <dbReference type="ARBA" id="ARBA00022670"/>
    </source>
</evidence>
<feature type="binding site" evidence="12">
    <location>
        <position position="100"/>
    </location>
    <ligand>
        <name>Zn(2+)</name>
        <dbReference type="ChEBI" id="CHEBI:29105"/>
        <note>catalytic</note>
    </ligand>
</feature>
<dbReference type="InterPro" id="IPR038502">
    <property type="entry name" value="M1_LTA-4_hydro/amino_C_sf"/>
</dbReference>
<proteinExistence type="inferred from homology"/>
<dbReference type="InterPro" id="IPR027268">
    <property type="entry name" value="Peptidase_M4/M1_CTD_sf"/>
</dbReference>
<feature type="domain" description="Peptidase M1 leukotriene A4 hydrolase/aminopeptidase C-terminal" evidence="13">
    <location>
        <begin position="270"/>
        <end position="417"/>
    </location>
</feature>
<dbReference type="Pfam" id="PF09127">
    <property type="entry name" value="Leuk-A4-hydro_C"/>
    <property type="match status" value="1"/>
</dbReference>
<gene>
    <name evidence="14" type="ORF">B0A54_02004</name>
</gene>
<dbReference type="EMBL" id="NAJP01000005">
    <property type="protein sequence ID" value="TKA47630.1"/>
    <property type="molecule type" value="Genomic_DNA"/>
</dbReference>
<evidence type="ECO:0000313" key="14">
    <source>
        <dbReference type="EMBL" id="TKA47630.1"/>
    </source>
</evidence>
<dbReference type="InterPro" id="IPR014782">
    <property type="entry name" value="Peptidase_M1_dom"/>
</dbReference>
<keyword evidence="5" id="KW-0645">Protease</keyword>
<dbReference type="GO" id="GO:0005634">
    <property type="term" value="C:nucleus"/>
    <property type="evidence" value="ECO:0007669"/>
    <property type="project" value="UniProtKB-SubCell"/>
</dbReference>
<keyword evidence="6 12" id="KW-0479">Metal-binding</keyword>
<dbReference type="PRINTS" id="PR00756">
    <property type="entry name" value="ALADIPTASE"/>
</dbReference>
<dbReference type="AlphaFoldDB" id="A0A4U0VEW1"/>
<evidence type="ECO:0000259" key="13">
    <source>
        <dbReference type="SMART" id="SM01263"/>
    </source>
</evidence>
<comment type="subcellular location">
    <subcellularLocation>
        <location evidence="2">Cytoplasm</location>
    </subcellularLocation>
    <subcellularLocation>
        <location evidence="1">Nucleus</location>
    </subcellularLocation>
</comment>
<keyword evidence="4" id="KW-0963">Cytoplasm</keyword>
<feature type="active site" description="Proton donor" evidence="11">
    <location>
        <position position="189"/>
    </location>
</feature>
<evidence type="ECO:0000256" key="4">
    <source>
        <dbReference type="ARBA" id="ARBA00022490"/>
    </source>
</evidence>